<dbReference type="FunFam" id="3.40.1190.20:FF:000001">
    <property type="entry name" value="Phosphofructokinase"/>
    <property type="match status" value="1"/>
</dbReference>
<dbReference type="Proteomes" id="UP000656813">
    <property type="component" value="Unassembled WGS sequence"/>
</dbReference>
<comment type="function">
    <text evidence="8">Catalyzes the ATP-dependent phosphorylation of fructose-l-phosphate to fructose-l,6-bisphosphate.</text>
</comment>
<dbReference type="Gene3D" id="3.40.1190.20">
    <property type="match status" value="1"/>
</dbReference>
<reference evidence="10" key="2">
    <citation type="submission" date="2020-09" db="EMBL/GenBank/DDBJ databases">
        <authorList>
            <person name="Sun Q."/>
            <person name="Zhou Y."/>
        </authorList>
    </citation>
    <scope>NUCLEOTIDE SEQUENCE</scope>
    <source>
        <strain evidence="10">CGMCC 1.12777</strain>
    </source>
</reference>
<dbReference type="PANTHER" id="PTHR46566:SF1">
    <property type="entry name" value="1-PHOSPHOFRUCTOKINASE"/>
    <property type="match status" value="1"/>
</dbReference>
<evidence type="ECO:0000313" key="10">
    <source>
        <dbReference type="EMBL" id="GGH78602.1"/>
    </source>
</evidence>
<feature type="domain" description="Carbohydrate kinase PfkB" evidence="9">
    <location>
        <begin position="7"/>
        <end position="288"/>
    </location>
</feature>
<dbReference type="SUPFAM" id="SSF53613">
    <property type="entry name" value="Ribokinase-like"/>
    <property type="match status" value="1"/>
</dbReference>
<evidence type="ECO:0000256" key="4">
    <source>
        <dbReference type="ARBA" id="ARBA00022777"/>
    </source>
</evidence>
<dbReference type="Pfam" id="PF00294">
    <property type="entry name" value="PfkB"/>
    <property type="match status" value="1"/>
</dbReference>
<evidence type="ECO:0000256" key="7">
    <source>
        <dbReference type="PIRNR" id="PIRNR000535"/>
    </source>
</evidence>
<comment type="similarity">
    <text evidence="1">Belongs to the carbohydrate kinase pfkB family.</text>
</comment>
<dbReference type="InterPro" id="IPR002173">
    <property type="entry name" value="Carboh/pur_kinase_PfkB_CS"/>
</dbReference>
<dbReference type="InterPro" id="IPR029056">
    <property type="entry name" value="Ribokinase-like"/>
</dbReference>
<keyword evidence="3 7" id="KW-0547">Nucleotide-binding</keyword>
<dbReference type="GO" id="GO:0005988">
    <property type="term" value="P:lactose metabolic process"/>
    <property type="evidence" value="ECO:0007669"/>
    <property type="project" value="UniProtKB-KW"/>
</dbReference>
<organism evidence="10 11">
    <name type="scientific">Pullulanibacillus pueri</name>
    <dbReference type="NCBI Taxonomy" id="1437324"/>
    <lineage>
        <taxon>Bacteria</taxon>
        <taxon>Bacillati</taxon>
        <taxon>Bacillota</taxon>
        <taxon>Bacilli</taxon>
        <taxon>Bacillales</taxon>
        <taxon>Sporolactobacillaceae</taxon>
        <taxon>Pullulanibacillus</taxon>
    </lineage>
</organism>
<name>A0A8J2ZU50_9BACL</name>
<dbReference type="NCBIfam" id="TIGR03828">
    <property type="entry name" value="pfkB"/>
    <property type="match status" value="1"/>
</dbReference>
<evidence type="ECO:0000256" key="5">
    <source>
        <dbReference type="ARBA" id="ARBA00022840"/>
    </source>
</evidence>
<protein>
    <recommendedName>
        <fullName evidence="7">Tagatose-6-phosphate kinase</fullName>
        <ecNumber evidence="7">2.7.1.144</ecNumber>
    </recommendedName>
</protein>
<dbReference type="InterPro" id="IPR022463">
    <property type="entry name" value="1-PFruKinase"/>
</dbReference>
<dbReference type="EC" id="2.7.1.144" evidence="7"/>
<dbReference type="PROSITE" id="PS00584">
    <property type="entry name" value="PFKB_KINASES_2"/>
    <property type="match status" value="1"/>
</dbReference>
<keyword evidence="2 7" id="KW-0808">Transferase</keyword>
<dbReference type="InterPro" id="IPR017583">
    <property type="entry name" value="Tagatose/fructose_Pkinase"/>
</dbReference>
<dbReference type="PROSITE" id="PS00583">
    <property type="entry name" value="PFKB_KINASES_1"/>
    <property type="match status" value="1"/>
</dbReference>
<gene>
    <name evidence="10" type="primary">fruB</name>
    <name evidence="10" type="ORF">GCM10007096_12280</name>
</gene>
<evidence type="ECO:0000259" key="9">
    <source>
        <dbReference type="Pfam" id="PF00294"/>
    </source>
</evidence>
<dbReference type="GO" id="GO:0009024">
    <property type="term" value="F:tagatose-6-phosphate kinase activity"/>
    <property type="evidence" value="ECO:0007669"/>
    <property type="project" value="UniProtKB-EC"/>
</dbReference>
<dbReference type="GO" id="GO:0044281">
    <property type="term" value="P:small molecule metabolic process"/>
    <property type="evidence" value="ECO:0007669"/>
    <property type="project" value="UniProtKB-ARBA"/>
</dbReference>
<comment type="catalytic activity">
    <reaction evidence="6 8">
        <text>beta-D-fructose 1-phosphate + ATP = beta-D-fructose 1,6-bisphosphate + ADP + H(+)</text>
        <dbReference type="Rhea" id="RHEA:14213"/>
        <dbReference type="ChEBI" id="CHEBI:15378"/>
        <dbReference type="ChEBI" id="CHEBI:30616"/>
        <dbReference type="ChEBI" id="CHEBI:32966"/>
        <dbReference type="ChEBI" id="CHEBI:138881"/>
        <dbReference type="ChEBI" id="CHEBI:456216"/>
        <dbReference type="EC" id="2.7.1.56"/>
    </reaction>
</comment>
<evidence type="ECO:0000256" key="8">
    <source>
        <dbReference type="RuleBase" id="RU369061"/>
    </source>
</evidence>
<evidence type="ECO:0000313" key="11">
    <source>
        <dbReference type="Proteomes" id="UP000656813"/>
    </source>
</evidence>
<dbReference type="EMBL" id="BMFV01000007">
    <property type="protein sequence ID" value="GGH78602.1"/>
    <property type="molecule type" value="Genomic_DNA"/>
</dbReference>
<dbReference type="GO" id="GO:0005829">
    <property type="term" value="C:cytosol"/>
    <property type="evidence" value="ECO:0007669"/>
    <property type="project" value="TreeGrafter"/>
</dbReference>
<evidence type="ECO:0000256" key="1">
    <source>
        <dbReference type="ARBA" id="ARBA00005380"/>
    </source>
</evidence>
<dbReference type="PIRSF" id="PIRSF000535">
    <property type="entry name" value="1PFK/6PFK/LacC"/>
    <property type="match status" value="1"/>
</dbReference>
<dbReference type="GO" id="GO:2001059">
    <property type="term" value="P:D-tagatose 6-phosphate catabolic process"/>
    <property type="evidence" value="ECO:0007669"/>
    <property type="project" value="UniProtKB-UniPathway"/>
</dbReference>
<dbReference type="GO" id="GO:0008662">
    <property type="term" value="F:1-phosphofructokinase activity"/>
    <property type="evidence" value="ECO:0007669"/>
    <property type="project" value="UniProtKB-UniRule"/>
</dbReference>
<dbReference type="GO" id="GO:0005524">
    <property type="term" value="F:ATP binding"/>
    <property type="evidence" value="ECO:0007669"/>
    <property type="project" value="UniProtKB-UniRule"/>
</dbReference>
<dbReference type="RefSeq" id="WP_188496526.1">
    <property type="nucleotide sequence ID" value="NZ_BMFV01000007.1"/>
</dbReference>
<proteinExistence type="inferred from homology"/>
<evidence type="ECO:0000256" key="6">
    <source>
        <dbReference type="ARBA" id="ARBA00047745"/>
    </source>
</evidence>
<dbReference type="AlphaFoldDB" id="A0A8J2ZU50"/>
<evidence type="ECO:0000256" key="2">
    <source>
        <dbReference type="ARBA" id="ARBA00022679"/>
    </source>
</evidence>
<comment type="caution">
    <text evidence="10">The sequence shown here is derived from an EMBL/GenBank/DDBJ whole genome shotgun (WGS) entry which is preliminary data.</text>
</comment>
<keyword evidence="5 7" id="KW-0067">ATP-binding</keyword>
<dbReference type="GO" id="GO:0016052">
    <property type="term" value="P:carbohydrate catabolic process"/>
    <property type="evidence" value="ECO:0007669"/>
    <property type="project" value="UniProtKB-ARBA"/>
</dbReference>
<dbReference type="UniPathway" id="UPA00704">
    <property type="reaction ID" value="UER00715"/>
</dbReference>
<dbReference type="NCBIfam" id="TIGR03168">
    <property type="entry name" value="1-PFK"/>
    <property type="match status" value="1"/>
</dbReference>
<dbReference type="InterPro" id="IPR011611">
    <property type="entry name" value="PfkB_dom"/>
</dbReference>
<reference evidence="10" key="1">
    <citation type="journal article" date="2014" name="Int. J. Syst. Evol. Microbiol.">
        <title>Complete genome sequence of Corynebacterium casei LMG S-19264T (=DSM 44701T), isolated from a smear-ripened cheese.</title>
        <authorList>
            <consortium name="US DOE Joint Genome Institute (JGI-PGF)"/>
            <person name="Walter F."/>
            <person name="Albersmeier A."/>
            <person name="Kalinowski J."/>
            <person name="Ruckert C."/>
        </authorList>
    </citation>
    <scope>NUCLEOTIDE SEQUENCE</scope>
    <source>
        <strain evidence="10">CGMCC 1.12777</strain>
    </source>
</reference>
<comment type="similarity">
    <text evidence="7">Belongs to the carbohydrate kinase PfkB family. LacC subfamily.</text>
</comment>
<keyword evidence="4 8" id="KW-0418">Kinase</keyword>
<evidence type="ECO:0000256" key="3">
    <source>
        <dbReference type="ARBA" id="ARBA00022741"/>
    </source>
</evidence>
<comment type="pathway">
    <text evidence="7">Carbohydrate metabolism; D-tagatose 6-phosphate degradation; D-glyceraldehyde 3-phosphate and glycerone phosphate from D-tagatose 6-phosphate: step 1/2.</text>
</comment>
<accession>A0A8J2ZU50</accession>
<comment type="catalytic activity">
    <reaction evidence="7">
        <text>D-tagatofuranose 6-phosphate + ATP = D-tagatofuranose 1,6-bisphosphate + ADP + H(+)</text>
        <dbReference type="Rhea" id="RHEA:12420"/>
        <dbReference type="ChEBI" id="CHEBI:15378"/>
        <dbReference type="ChEBI" id="CHEBI:30616"/>
        <dbReference type="ChEBI" id="CHEBI:58694"/>
        <dbReference type="ChEBI" id="CHEBI:58695"/>
        <dbReference type="ChEBI" id="CHEBI:456216"/>
        <dbReference type="EC" id="2.7.1.144"/>
    </reaction>
</comment>
<dbReference type="CDD" id="cd01164">
    <property type="entry name" value="FruK_PfkB_like"/>
    <property type="match status" value="1"/>
</dbReference>
<sequence>MIYTCTLNPSIDYFIEVEDFKLGGLNRIDKEIKVPGGKGINVSRVLNRFGVENKALGFTGGFTGQYIMDCLTEEDISTDFVKVDGDSRINIKLRSGRETEMNGRGPEISEHALRTFMSKLEVLEAGDILVLSGSIPDSLPKTLYELIIKKFSEMDIKVVVDATGQQLLHVLPYHPFLIKPNHVELGEVFDVRIQTVEDAIPYGQKLVDRGAENVIVSMGEKGNLLFTKMGIYYANIPEGQLKNSVGAGDSVVAGFIASYVKQGDIVKAFQFGATAGSASAYAEGFCTPETIDELIDQVQITEL</sequence>
<keyword evidence="7" id="KW-0423">Lactose metabolism</keyword>
<keyword evidence="11" id="KW-1185">Reference proteome</keyword>
<dbReference type="PANTHER" id="PTHR46566">
    <property type="entry name" value="1-PHOSPHOFRUCTOKINASE-RELATED"/>
    <property type="match status" value="1"/>
</dbReference>